<dbReference type="STRING" id="93057.EU95_1645"/>
<proteinExistence type="predicted"/>
<organism evidence="1 2">
    <name type="scientific">Prochlorococcus marinus str. MIT 9201</name>
    <dbReference type="NCBI Taxonomy" id="93057"/>
    <lineage>
        <taxon>Bacteria</taxon>
        <taxon>Bacillati</taxon>
        <taxon>Cyanobacteriota</taxon>
        <taxon>Cyanophyceae</taxon>
        <taxon>Synechococcales</taxon>
        <taxon>Prochlorococcaceae</taxon>
        <taxon>Prochlorococcus</taxon>
    </lineage>
</organism>
<sequence length="109" mass="12232">MINNLLKNFCLITFALIAPITLPAGGIQKCLNQNKLSNNTKEIILSCNTSLYSFPEINSKELLVLNGGTTLSILRNWKVSENEIWVRVELGSNKLLDDPNKITKGWIKM</sequence>
<evidence type="ECO:0000313" key="1">
    <source>
        <dbReference type="EMBL" id="KGF95023.1"/>
    </source>
</evidence>
<protein>
    <submittedName>
        <fullName evidence="1">Uncharacterized protein</fullName>
    </submittedName>
</protein>
<dbReference type="AlphaFoldDB" id="A0A0A2A3Q4"/>
<dbReference type="EMBL" id="JNAL01000017">
    <property type="protein sequence ID" value="KGF95023.1"/>
    <property type="molecule type" value="Genomic_DNA"/>
</dbReference>
<accession>A0A0A2A3Q4</accession>
<evidence type="ECO:0000313" key="2">
    <source>
        <dbReference type="Proteomes" id="UP000030355"/>
    </source>
</evidence>
<dbReference type="eggNOG" id="ENOG5032FUJ">
    <property type="taxonomic scope" value="Bacteria"/>
</dbReference>
<name>A0A0A2A3Q4_PROMR</name>
<comment type="caution">
    <text evidence="1">The sequence shown here is derived from an EMBL/GenBank/DDBJ whole genome shotgun (WGS) entry which is preliminary data.</text>
</comment>
<dbReference type="OrthoDB" id="540435at2"/>
<dbReference type="Proteomes" id="UP000030355">
    <property type="component" value="Unassembled WGS sequence"/>
</dbReference>
<reference evidence="2" key="1">
    <citation type="journal article" date="2014" name="Sci. Data">
        <title>Genomes of diverse isolates of the marine cyanobacterium Prochlorococcus.</title>
        <authorList>
            <person name="Biller S."/>
            <person name="Berube P."/>
            <person name="Thompson J."/>
            <person name="Kelly L."/>
            <person name="Roggensack S."/>
            <person name="Awad L."/>
            <person name="Roache-Johnson K."/>
            <person name="Ding H."/>
            <person name="Giovannoni S.J."/>
            <person name="Moore L.R."/>
            <person name="Chisholm S.W."/>
        </authorList>
    </citation>
    <scope>NUCLEOTIDE SEQUENCE [LARGE SCALE GENOMIC DNA]</scope>
    <source>
        <strain evidence="2">MIT 9201</strain>
    </source>
</reference>
<dbReference type="RefSeq" id="WP_032522742.1">
    <property type="nucleotide sequence ID" value="NZ_CP138977.1"/>
</dbReference>
<gene>
    <name evidence="1" type="ORF">EU95_1645</name>
</gene>